<keyword evidence="4" id="KW-1185">Reference proteome</keyword>
<organism evidence="1 3">
    <name type="scientific">Formosa algae</name>
    <dbReference type="NCBI Taxonomy" id="225843"/>
    <lineage>
        <taxon>Bacteria</taxon>
        <taxon>Pseudomonadati</taxon>
        <taxon>Bacteroidota</taxon>
        <taxon>Flavobacteriia</taxon>
        <taxon>Flavobacteriales</taxon>
        <taxon>Flavobacteriaceae</taxon>
        <taxon>Formosa</taxon>
    </lineage>
</organism>
<dbReference type="Proteomes" id="UP001138672">
    <property type="component" value="Unassembled WGS sequence"/>
</dbReference>
<dbReference type="EMBL" id="JAUSUU010000007">
    <property type="protein sequence ID" value="MDQ0335860.1"/>
    <property type="molecule type" value="Genomic_DNA"/>
</dbReference>
<sequence>MTTKDIEPVKLFVHGNNNSYDVQLSINGIVIGNGNVSSLKICNENHPLKDQVSDLPAMFKDQIAFVLKEGENTISLQFKQKTNNAMPFSFALTSVNEIPPLYYFSSEKTSGSVSSTFYNHNPDKAPSLGNADAAFVFSEPISFFHTVINENPLRAFGGSGGLTDLTLIEGNNILKVNYIASETGEFIYYIKTPSFTKKVVKHITKDQVDKKQIDIYTFQK</sequence>
<evidence type="ECO:0000313" key="2">
    <source>
        <dbReference type="EMBL" id="MDQ0335860.1"/>
    </source>
</evidence>
<name>A0A9X0YL11_9FLAO</name>
<dbReference type="AlphaFoldDB" id="A0A9X0YL11"/>
<dbReference type="RefSeq" id="WP_057780265.1">
    <property type="nucleotide sequence ID" value="NZ_JAGGJQ010000007.1"/>
</dbReference>
<dbReference type="EMBL" id="JAGGJQ010000007">
    <property type="protein sequence ID" value="MBP1840727.1"/>
    <property type="molecule type" value="Genomic_DNA"/>
</dbReference>
<evidence type="ECO:0000313" key="4">
    <source>
        <dbReference type="Proteomes" id="UP001231587"/>
    </source>
</evidence>
<comment type="caution">
    <text evidence="1">The sequence shown here is derived from an EMBL/GenBank/DDBJ whole genome shotgun (WGS) entry which is preliminary data.</text>
</comment>
<dbReference type="Proteomes" id="UP001231587">
    <property type="component" value="Unassembled WGS sequence"/>
</dbReference>
<accession>A0A9X0YL11</accession>
<reference evidence="1" key="1">
    <citation type="submission" date="2021-03" db="EMBL/GenBank/DDBJ databases">
        <title>Genomic Encyclopedia of Type Strains, Phase IV (KMG-IV): sequencing the most valuable type-strain genomes for metagenomic binning, comparative biology and taxonomic classification.</title>
        <authorList>
            <person name="Goeker M."/>
        </authorList>
    </citation>
    <scope>NUCLEOTIDE SEQUENCE</scope>
    <source>
        <strain evidence="1">DSM 15523</strain>
        <strain evidence="2 4">DSM 16476</strain>
    </source>
</reference>
<gene>
    <name evidence="1" type="ORF">J2Z56_002657</name>
    <name evidence="2" type="ORF">J2Z57_002312</name>
</gene>
<protein>
    <submittedName>
        <fullName evidence="1">Uncharacterized protein</fullName>
    </submittedName>
</protein>
<proteinExistence type="predicted"/>
<evidence type="ECO:0000313" key="1">
    <source>
        <dbReference type="EMBL" id="MBP1840727.1"/>
    </source>
</evidence>
<evidence type="ECO:0000313" key="3">
    <source>
        <dbReference type="Proteomes" id="UP001138672"/>
    </source>
</evidence>